<dbReference type="GO" id="GO:0006281">
    <property type="term" value="P:DNA repair"/>
    <property type="evidence" value="ECO:0007669"/>
    <property type="project" value="InterPro"/>
</dbReference>
<reference evidence="3 10" key="3">
    <citation type="submission" date="2020-06" db="EMBL/GenBank/DDBJ databases">
        <title>Crossreactivity between MHC class I-restricted antigens from cancer cells and an enterococcal bacteriophage.</title>
        <authorList>
            <person name="Fluckiger A."/>
            <person name="Daillere R."/>
            <person name="Sassi M."/>
            <person name="Cattoir V."/>
            <person name="Kroemer G."/>
            <person name="Zitvogel L."/>
        </authorList>
    </citation>
    <scope>NUCLEOTIDE SEQUENCE [LARGE SCALE GENOMIC DNA]</scope>
    <source>
        <strain evidence="3 10">EG4</strain>
    </source>
</reference>
<dbReference type="GO" id="GO:0003908">
    <property type="term" value="F:methylated-DNA-[protein]-cysteine S-methyltransferase activity"/>
    <property type="evidence" value="ECO:0007669"/>
    <property type="project" value="UniProtKB-EC"/>
</dbReference>
<dbReference type="Proteomes" id="UP000439965">
    <property type="component" value="Unassembled WGS sequence"/>
</dbReference>
<dbReference type="EMBL" id="WVTI01000005">
    <property type="protein sequence ID" value="MXS25885.1"/>
    <property type="molecule type" value="Genomic_DNA"/>
</dbReference>
<dbReference type="EMBL" id="JARPZN010000001">
    <property type="protein sequence ID" value="MDT2689161.1"/>
    <property type="molecule type" value="Genomic_DNA"/>
</dbReference>
<evidence type="ECO:0000313" key="6">
    <source>
        <dbReference type="EMBL" id="MXS25885.1"/>
    </source>
</evidence>
<dbReference type="Gene3D" id="1.10.10.10">
    <property type="entry name" value="Winged helix-like DNA-binding domain superfamily/Winged helix DNA-binding domain"/>
    <property type="match status" value="1"/>
</dbReference>
<keyword evidence="1" id="KW-0227">DNA damage</keyword>
<dbReference type="NCBIfam" id="TIGR00589">
    <property type="entry name" value="ogt"/>
    <property type="match status" value="1"/>
</dbReference>
<dbReference type="GO" id="GO:0032259">
    <property type="term" value="P:methylation"/>
    <property type="evidence" value="ECO:0007669"/>
    <property type="project" value="UniProtKB-KW"/>
</dbReference>
<dbReference type="InterPro" id="IPR036388">
    <property type="entry name" value="WH-like_DNA-bd_sf"/>
</dbReference>
<dbReference type="EMBL" id="JABXJK010000009">
    <property type="protein sequence ID" value="MBA0971414.1"/>
    <property type="molecule type" value="Genomic_DNA"/>
</dbReference>
<keyword evidence="6" id="KW-0808">Transferase</keyword>
<evidence type="ECO:0000313" key="4">
    <source>
        <dbReference type="EMBL" id="MDL4934143.1"/>
    </source>
</evidence>
<name>A0A1V8YXY7_ENTGA</name>
<reference evidence="7 9" key="2">
    <citation type="submission" date="2020-03" db="EMBL/GenBank/DDBJ databases">
        <title>Characterization of ganglioside-mimicking enterococci.</title>
        <authorList>
            <person name="Patry R.T."/>
            <person name="Nothaft H."/>
            <person name="Bridger R."/>
            <person name="Shajahan A."/>
            <person name="Huynh S."/>
            <person name="Sanchez S."/>
            <person name="Azadi P."/>
            <person name="Cooper K."/>
            <person name="Miller W.G."/>
            <person name="Parker C.T."/>
            <person name="Wells L."/>
            <person name="Szymanski C.M."/>
        </authorList>
    </citation>
    <scope>NUCLEOTIDE SEQUENCE [LARGE SCALE GENOMIC DNA]</scope>
    <source>
        <strain evidence="7 9">EGM181</strain>
    </source>
</reference>
<reference evidence="4 11" key="5">
    <citation type="submission" date="2023-06" db="EMBL/GenBank/DDBJ databases">
        <title>Acute promotion of culturable opportunistic pathogens and persistent increase of antibiotic resistance following antibiotic exposure in mouse gut microbiota.</title>
        <authorList>
            <person name="Li L."/>
            <person name="Wang B."/>
            <person name="Sun Y."/>
            <person name="Wang M."/>
            <person name="Xu H."/>
        </authorList>
    </citation>
    <scope>NUCLEOTIDE SEQUENCE [LARGE SCALE GENOMIC DNA]</scope>
    <source>
        <strain evidence="4 11">CRI2_2</strain>
    </source>
</reference>
<evidence type="ECO:0000256" key="1">
    <source>
        <dbReference type="ARBA" id="ARBA00022763"/>
    </source>
</evidence>
<dbReference type="Proteomes" id="UP001183682">
    <property type="component" value="Unassembled WGS sequence"/>
</dbReference>
<reference evidence="6 8" key="1">
    <citation type="submission" date="2019-04" db="EMBL/GenBank/DDBJ databases">
        <title>Step-wise assembly of the neonatal virome modulated by breast feeding.</title>
        <authorList>
            <person name="Liang G."/>
            <person name="Bushman F."/>
        </authorList>
    </citation>
    <scope>NUCLEOTIDE SEQUENCE [LARGE SCALE GENOMIC DNA]</scope>
    <source>
        <strain evidence="6 8">E3404</strain>
    </source>
</reference>
<gene>
    <name evidence="7" type="ORF">EGM181_13810</name>
    <name evidence="6" type="ORF">GTI89_07430</name>
    <name evidence="3" type="ORF">HWH42_02180</name>
    <name evidence="5" type="ORF">P7E30_02930</name>
    <name evidence="4" type="ORF">QRX88_00265</name>
</gene>
<dbReference type="EMBL" id="CP050485">
    <property type="protein sequence ID" value="QOG28253.1"/>
    <property type="molecule type" value="Genomic_DNA"/>
</dbReference>
<dbReference type="Proteomes" id="UP001241571">
    <property type="component" value="Unassembled WGS sequence"/>
</dbReference>
<evidence type="ECO:0000313" key="8">
    <source>
        <dbReference type="Proteomes" id="UP000439965"/>
    </source>
</evidence>
<dbReference type="EC" id="2.1.1.63" evidence="4 6"/>
<dbReference type="InterPro" id="IPR036217">
    <property type="entry name" value="MethylDNA_cys_MeTrfase_DNAb"/>
</dbReference>
<accession>A0A1V8YXY7</accession>
<evidence type="ECO:0000313" key="5">
    <source>
        <dbReference type="EMBL" id="MDT2689161.1"/>
    </source>
</evidence>
<evidence type="ECO:0000313" key="7">
    <source>
        <dbReference type="EMBL" id="QOG28253.1"/>
    </source>
</evidence>
<proteinExistence type="predicted"/>
<dbReference type="InterPro" id="IPR014048">
    <property type="entry name" value="MethylDNA_cys_MeTrfase_DNA-bd"/>
</dbReference>
<evidence type="ECO:0000259" key="2">
    <source>
        <dbReference type="Pfam" id="PF01035"/>
    </source>
</evidence>
<keyword evidence="6" id="KW-0489">Methyltransferase</keyword>
<dbReference type="EMBL" id="JASUBT010000001">
    <property type="protein sequence ID" value="MDL4934143.1"/>
    <property type="molecule type" value="Genomic_DNA"/>
</dbReference>
<dbReference type="Proteomes" id="UP000571857">
    <property type="component" value="Unassembled WGS sequence"/>
</dbReference>
<protein>
    <submittedName>
        <fullName evidence="3">MGMT family protein</fullName>
    </submittedName>
    <submittedName>
        <fullName evidence="6">Methylated-DNA--[protein]-cysteine S-methyltransferase</fullName>
        <ecNumber evidence="4 6">2.1.1.63</ecNumber>
    </submittedName>
</protein>
<dbReference type="RefSeq" id="WP_003125650.1">
    <property type="nucleotide sequence ID" value="NZ_BSYC01000001.1"/>
</dbReference>
<sequence length="101" mass="11423">MNPFYEEVYRFVKKIPYGKVASYSQIAWALGRLNGARAVGRAMKYCPESLPAHRVVRADGEIVGFTAVERKQRLLAEGIVFKTNGKIDMKQCSWHGEKESS</sequence>
<dbReference type="CDD" id="cd06445">
    <property type="entry name" value="ATase"/>
    <property type="match status" value="1"/>
</dbReference>
<evidence type="ECO:0000313" key="10">
    <source>
        <dbReference type="Proteomes" id="UP000571857"/>
    </source>
</evidence>
<dbReference type="Pfam" id="PF01035">
    <property type="entry name" value="DNA_binding_1"/>
    <property type="match status" value="1"/>
</dbReference>
<dbReference type="AlphaFoldDB" id="A0A1V8YXY7"/>
<evidence type="ECO:0000313" key="3">
    <source>
        <dbReference type="EMBL" id="MBA0971414.1"/>
    </source>
</evidence>
<organism evidence="6 8">
    <name type="scientific">Enterococcus gallinarum</name>
    <dbReference type="NCBI Taxonomy" id="1353"/>
    <lineage>
        <taxon>Bacteria</taxon>
        <taxon>Bacillati</taxon>
        <taxon>Bacillota</taxon>
        <taxon>Bacilli</taxon>
        <taxon>Lactobacillales</taxon>
        <taxon>Enterococcaceae</taxon>
        <taxon>Enterococcus</taxon>
    </lineage>
</organism>
<dbReference type="SUPFAM" id="SSF46767">
    <property type="entry name" value="Methylated DNA-protein cysteine methyltransferase, C-terminal domain"/>
    <property type="match status" value="1"/>
</dbReference>
<dbReference type="InterPro" id="IPR052520">
    <property type="entry name" value="ATL_DNA_repair"/>
</dbReference>
<evidence type="ECO:0000313" key="11">
    <source>
        <dbReference type="Proteomes" id="UP001241571"/>
    </source>
</evidence>
<dbReference type="Proteomes" id="UP000516696">
    <property type="component" value="Chromosome"/>
</dbReference>
<evidence type="ECO:0000313" key="9">
    <source>
        <dbReference type="Proteomes" id="UP000516696"/>
    </source>
</evidence>
<reference evidence="5" key="4">
    <citation type="submission" date="2023-03" db="EMBL/GenBank/DDBJ databases">
        <authorList>
            <person name="Shen W."/>
            <person name="Cai J."/>
        </authorList>
    </citation>
    <scope>NUCLEOTIDE SEQUENCE</scope>
    <source>
        <strain evidence="5">K69-2</strain>
    </source>
</reference>
<dbReference type="PANTHER" id="PTHR42942">
    <property type="entry name" value="6-O-METHYLGUANINE DNA METHYLTRANSFERASE"/>
    <property type="match status" value="1"/>
</dbReference>
<dbReference type="PANTHER" id="PTHR42942:SF1">
    <property type="entry name" value="ALKYLTRANSFERASE-LIKE PROTEIN 1"/>
    <property type="match status" value="1"/>
</dbReference>
<dbReference type="GeneID" id="93225037"/>
<feature type="domain" description="Methylated-DNA-[protein]-cysteine S-methyltransferase DNA binding" evidence="2">
    <location>
        <begin position="3"/>
        <end position="76"/>
    </location>
</feature>